<evidence type="ECO:0008006" key="4">
    <source>
        <dbReference type="Google" id="ProtNLM"/>
    </source>
</evidence>
<dbReference type="PANTHER" id="PTHR36507:SF1">
    <property type="entry name" value="BLL1555 PROTEIN"/>
    <property type="match status" value="1"/>
</dbReference>
<sequence>MKAKLLIILLISLSLLVAGCVDDTETATEENASMNDSVTDDVNDTVTDNTDDVSAEETETEDVTSDEDEDEELEVTEYEGPKTYTLNMENYLVQPSNITINQYDTVMWFNRNDPVRQFTLVSNEELWDNTTIGYRLSFKYTFNETGTYTYKVLGWEGRMKGTIIVK</sequence>
<reference evidence="2 3" key="1">
    <citation type="submission" date="2019-06" db="EMBL/GenBank/DDBJ databases">
        <title>Draft genome sequence of Methanolobus vulcani B1d.</title>
        <authorList>
            <person name="Creighbaum A.J."/>
            <person name="Ticak T."/>
            <person name="Hariraju D."/>
            <person name="Arivett B.A."/>
            <person name="Ferguson D.J.Jr."/>
        </authorList>
    </citation>
    <scope>NUCLEOTIDE SEQUENCE [LARGE SCALE GENOMIC DNA]</scope>
    <source>
        <strain evidence="2 3">B1d</strain>
    </source>
</reference>
<accession>A0A7Z8KM82</accession>
<keyword evidence="3" id="KW-1185">Reference proteome</keyword>
<dbReference type="AlphaFoldDB" id="A0A7Z8KM82"/>
<dbReference type="InterPro" id="IPR008972">
    <property type="entry name" value="Cupredoxin"/>
</dbReference>
<name>A0A7Z8KM82_9EURY</name>
<feature type="region of interest" description="Disordered" evidence="1">
    <location>
        <begin position="28"/>
        <end position="75"/>
    </location>
</feature>
<dbReference type="Proteomes" id="UP000319335">
    <property type="component" value="Unassembled WGS sequence"/>
</dbReference>
<feature type="compositionally biased region" description="Acidic residues" evidence="1">
    <location>
        <begin position="38"/>
        <end position="75"/>
    </location>
</feature>
<dbReference type="InterPro" id="IPR052721">
    <property type="entry name" value="ET_Amicyanin"/>
</dbReference>
<dbReference type="OrthoDB" id="137915at2157"/>
<dbReference type="RefSeq" id="WP_154810265.1">
    <property type="nucleotide sequence ID" value="NZ_VIAQ01000017.1"/>
</dbReference>
<gene>
    <name evidence="2" type="ORF">FKV42_10770</name>
</gene>
<evidence type="ECO:0000256" key="1">
    <source>
        <dbReference type="SAM" id="MobiDB-lite"/>
    </source>
</evidence>
<protein>
    <recommendedName>
        <fullName evidence="4">Plastocyanin</fullName>
    </recommendedName>
</protein>
<dbReference type="SUPFAM" id="SSF49503">
    <property type="entry name" value="Cupredoxins"/>
    <property type="match status" value="1"/>
</dbReference>
<dbReference type="EMBL" id="VIAQ01000017">
    <property type="protein sequence ID" value="TQD24410.1"/>
    <property type="molecule type" value="Genomic_DNA"/>
</dbReference>
<evidence type="ECO:0000313" key="2">
    <source>
        <dbReference type="EMBL" id="TQD24410.1"/>
    </source>
</evidence>
<dbReference type="PANTHER" id="PTHR36507">
    <property type="entry name" value="BLL1555 PROTEIN"/>
    <property type="match status" value="1"/>
</dbReference>
<dbReference type="Gene3D" id="2.60.40.420">
    <property type="entry name" value="Cupredoxins - blue copper proteins"/>
    <property type="match status" value="1"/>
</dbReference>
<proteinExistence type="predicted"/>
<evidence type="ECO:0000313" key="3">
    <source>
        <dbReference type="Proteomes" id="UP000319335"/>
    </source>
</evidence>
<dbReference type="PROSITE" id="PS51257">
    <property type="entry name" value="PROKAR_LIPOPROTEIN"/>
    <property type="match status" value="1"/>
</dbReference>
<comment type="caution">
    <text evidence="2">The sequence shown here is derived from an EMBL/GenBank/DDBJ whole genome shotgun (WGS) entry which is preliminary data.</text>
</comment>
<organism evidence="2 3">
    <name type="scientific">Methanolobus vulcani</name>
    <dbReference type="NCBI Taxonomy" id="38026"/>
    <lineage>
        <taxon>Archaea</taxon>
        <taxon>Methanobacteriati</taxon>
        <taxon>Methanobacteriota</taxon>
        <taxon>Stenosarchaea group</taxon>
        <taxon>Methanomicrobia</taxon>
        <taxon>Methanosarcinales</taxon>
        <taxon>Methanosarcinaceae</taxon>
        <taxon>Methanolobus</taxon>
    </lineage>
</organism>